<keyword evidence="2" id="KW-0732">Signal</keyword>
<evidence type="ECO:0000256" key="2">
    <source>
        <dbReference type="SAM" id="SignalP"/>
    </source>
</evidence>
<dbReference type="AlphaFoldDB" id="A0A836CID7"/>
<gene>
    <name evidence="3" type="ORF">JKP88DRAFT_287946</name>
</gene>
<dbReference type="EMBL" id="JAFCMP010000084">
    <property type="protein sequence ID" value="KAG5187705.1"/>
    <property type="molecule type" value="Genomic_DNA"/>
</dbReference>
<feature type="region of interest" description="Disordered" evidence="1">
    <location>
        <begin position="61"/>
        <end position="85"/>
    </location>
</feature>
<evidence type="ECO:0000313" key="3">
    <source>
        <dbReference type="EMBL" id="KAG5187705.1"/>
    </source>
</evidence>
<accession>A0A836CID7</accession>
<reference evidence="3" key="1">
    <citation type="submission" date="2021-02" db="EMBL/GenBank/DDBJ databases">
        <title>First Annotated Genome of the Yellow-green Alga Tribonema minus.</title>
        <authorList>
            <person name="Mahan K.M."/>
        </authorList>
    </citation>
    <scope>NUCLEOTIDE SEQUENCE</scope>
    <source>
        <strain evidence="3">UTEX B ZZ1240</strain>
    </source>
</reference>
<dbReference type="Proteomes" id="UP000664859">
    <property type="component" value="Unassembled WGS sequence"/>
</dbReference>
<name>A0A836CID7_9STRA</name>
<evidence type="ECO:0000256" key="1">
    <source>
        <dbReference type="SAM" id="MobiDB-lite"/>
    </source>
</evidence>
<sequence>MESWARMLLLLLLCLAWHAPTLAFGPSGYCPAPWTRQRVRGGLGGVNGGACLTGRTAAAAGDGGAEAASTDRWESGGSGNGGVEAASTDRKLAFAGDGSGEHRQESEALQKLSWLRAKTDGNGLRHDCSTVDSPPYRAIWAEHAPKILELLPQSAAAAVDGDMAQAYTEAIMYKTSSKGIISGIASGNAFAFLNAVEMLVSQYPQQDNGVAFIFQGAYYLAAPWPVKSAKKAVAAFEKALGM</sequence>
<evidence type="ECO:0000313" key="4">
    <source>
        <dbReference type="Proteomes" id="UP000664859"/>
    </source>
</evidence>
<protein>
    <submittedName>
        <fullName evidence="3">Uncharacterized protein</fullName>
    </submittedName>
</protein>
<comment type="caution">
    <text evidence="3">The sequence shown here is derived from an EMBL/GenBank/DDBJ whole genome shotgun (WGS) entry which is preliminary data.</text>
</comment>
<keyword evidence="4" id="KW-1185">Reference proteome</keyword>
<feature type="signal peptide" evidence="2">
    <location>
        <begin position="1"/>
        <end position="23"/>
    </location>
</feature>
<dbReference type="OrthoDB" id="430408at2759"/>
<feature type="chain" id="PRO_5032478191" evidence="2">
    <location>
        <begin position="24"/>
        <end position="242"/>
    </location>
</feature>
<proteinExistence type="predicted"/>
<organism evidence="3 4">
    <name type="scientific">Tribonema minus</name>
    <dbReference type="NCBI Taxonomy" id="303371"/>
    <lineage>
        <taxon>Eukaryota</taxon>
        <taxon>Sar</taxon>
        <taxon>Stramenopiles</taxon>
        <taxon>Ochrophyta</taxon>
        <taxon>PX clade</taxon>
        <taxon>Xanthophyceae</taxon>
        <taxon>Tribonematales</taxon>
        <taxon>Tribonemataceae</taxon>
        <taxon>Tribonema</taxon>
    </lineage>
</organism>